<evidence type="ECO:0000313" key="7">
    <source>
        <dbReference type="EMBL" id="KIH88507.1"/>
    </source>
</evidence>
<dbReference type="SUPFAM" id="SSF55666">
    <property type="entry name" value="Ribonuclease PH domain 2-like"/>
    <property type="match status" value="1"/>
</dbReference>
<dbReference type="SUPFAM" id="SSF54211">
    <property type="entry name" value="Ribosomal protein S5 domain 2-like"/>
    <property type="match status" value="1"/>
</dbReference>
<evidence type="ECO:0000256" key="2">
    <source>
        <dbReference type="ARBA" id="ARBA00006678"/>
    </source>
</evidence>
<dbReference type="CDD" id="cd11372">
    <property type="entry name" value="RNase_PH_RRP46"/>
    <property type="match status" value="1"/>
</dbReference>
<dbReference type="RefSeq" id="XP_040616517.1">
    <property type="nucleotide sequence ID" value="XM_040765800.1"/>
</dbReference>
<dbReference type="GO" id="GO:0000176">
    <property type="term" value="C:nuclear exosome (RNase complex)"/>
    <property type="evidence" value="ECO:0007669"/>
    <property type="project" value="UniProtKB-ARBA"/>
</dbReference>
<reference evidence="7 8" key="1">
    <citation type="journal article" date="2014" name="BMC Genomics">
        <title>Comparative genomics of the major fungal agents of human and animal Sporotrichosis: Sporothrix schenckii and Sporothrix brasiliensis.</title>
        <authorList>
            <person name="Teixeira M.M."/>
            <person name="de Almeida L.G."/>
            <person name="Kubitschek-Barreira P."/>
            <person name="Alves F.L."/>
            <person name="Kioshima E.S."/>
            <person name="Abadio A.K."/>
            <person name="Fernandes L."/>
            <person name="Derengowski L.S."/>
            <person name="Ferreira K.S."/>
            <person name="Souza R.C."/>
            <person name="Ruiz J.C."/>
            <person name="de Andrade N.C."/>
            <person name="Paes H.C."/>
            <person name="Nicola A.M."/>
            <person name="Albuquerque P."/>
            <person name="Gerber A.L."/>
            <person name="Martins V.P."/>
            <person name="Peconick L.D."/>
            <person name="Neto A.V."/>
            <person name="Chaucanez C.B."/>
            <person name="Silva P.A."/>
            <person name="Cunha O.L."/>
            <person name="de Oliveira F.F."/>
            <person name="dos Santos T.C."/>
            <person name="Barros A.L."/>
            <person name="Soares M.A."/>
            <person name="de Oliveira L.M."/>
            <person name="Marini M.M."/>
            <person name="Villalobos-Duno H."/>
            <person name="Cunha M.M."/>
            <person name="de Hoog S."/>
            <person name="da Silveira J.F."/>
            <person name="Henrissat B."/>
            <person name="Nino-Vega G.A."/>
            <person name="Cisalpino P.S."/>
            <person name="Mora-Montes H.M."/>
            <person name="Almeida S.R."/>
            <person name="Stajich J.E."/>
            <person name="Lopes-Bezerra L.M."/>
            <person name="Vasconcelos A.T."/>
            <person name="Felipe M.S."/>
        </authorList>
    </citation>
    <scope>NUCLEOTIDE SEQUENCE [LARGE SCALE GENOMIC DNA]</scope>
    <source>
        <strain evidence="7 8">5110</strain>
    </source>
</reference>
<dbReference type="AlphaFoldDB" id="A0A0C2IU36"/>
<dbReference type="GO" id="GO:0071051">
    <property type="term" value="P:poly(A)-dependent snoRNA 3'-end processing"/>
    <property type="evidence" value="ECO:0007669"/>
    <property type="project" value="TreeGrafter"/>
</dbReference>
<dbReference type="GO" id="GO:0034475">
    <property type="term" value="P:U4 snRNA 3'-end processing"/>
    <property type="evidence" value="ECO:0007669"/>
    <property type="project" value="TreeGrafter"/>
</dbReference>
<dbReference type="GO" id="GO:0006364">
    <property type="term" value="P:rRNA processing"/>
    <property type="evidence" value="ECO:0007669"/>
    <property type="project" value="UniProtKB-KW"/>
</dbReference>
<evidence type="ECO:0000256" key="1">
    <source>
        <dbReference type="ARBA" id="ARBA00004123"/>
    </source>
</evidence>
<dbReference type="EMBL" id="AWTV01000009">
    <property type="protein sequence ID" value="KIH88507.1"/>
    <property type="molecule type" value="Genomic_DNA"/>
</dbReference>
<evidence type="ECO:0000256" key="5">
    <source>
        <dbReference type="ARBA" id="ARBA00023242"/>
    </source>
</evidence>
<sequence>MTAVAEPVAVLSPLPRADGSATYSYAGYTVSASANGPIEAQRRDEDPDEATVDVVVRPAAGVGGPSERHLESVLKKTLQEIILVHDFPRCLIQVVLQVQATPENDYVNTRLNMPGLNIGVLPALLQSAILALLSASIPMRTTATAASLAILPETKNSTQAKIVTSFSPRDASTARSTHVFAFSAQDDKLLLAESEGEFTMGEWDEALAAAKNMCCQSQEAVDTSGDGMVLDSNDNGNDNGTDLRGFLRSAVQGKLEDALKWKTAPRE</sequence>
<dbReference type="InterPro" id="IPR050080">
    <property type="entry name" value="RNase_PH"/>
</dbReference>
<dbReference type="PANTHER" id="PTHR11953">
    <property type="entry name" value="EXOSOME COMPLEX COMPONENT"/>
    <property type="match status" value="1"/>
</dbReference>
<dbReference type="InterPro" id="IPR027408">
    <property type="entry name" value="PNPase/RNase_PH_dom_sf"/>
</dbReference>
<keyword evidence="4" id="KW-0271">Exosome</keyword>
<keyword evidence="5" id="KW-0539">Nucleus</keyword>
<keyword evidence="8" id="KW-1185">Reference proteome</keyword>
<feature type="domain" description="Exoribonuclease phosphorolytic" evidence="6">
    <location>
        <begin position="14"/>
        <end position="138"/>
    </location>
</feature>
<dbReference type="InterPro" id="IPR036345">
    <property type="entry name" value="ExoRNase_PH_dom2_sf"/>
</dbReference>
<dbReference type="GeneID" id="63680721"/>
<dbReference type="OrthoDB" id="27298at2759"/>
<dbReference type="GO" id="GO:0071028">
    <property type="term" value="P:nuclear mRNA surveillance"/>
    <property type="evidence" value="ECO:0007669"/>
    <property type="project" value="TreeGrafter"/>
</dbReference>
<organism evidence="7 8">
    <name type="scientific">Sporothrix brasiliensis 5110</name>
    <dbReference type="NCBI Taxonomy" id="1398154"/>
    <lineage>
        <taxon>Eukaryota</taxon>
        <taxon>Fungi</taxon>
        <taxon>Dikarya</taxon>
        <taxon>Ascomycota</taxon>
        <taxon>Pezizomycotina</taxon>
        <taxon>Sordariomycetes</taxon>
        <taxon>Sordariomycetidae</taxon>
        <taxon>Ophiostomatales</taxon>
        <taxon>Ophiostomataceae</taxon>
        <taxon>Sporothrix</taxon>
    </lineage>
</organism>
<name>A0A0C2IU36_9PEZI</name>
<accession>A0A0C2IU36</accession>
<dbReference type="Gene3D" id="3.30.230.70">
    <property type="entry name" value="GHMP Kinase, N-terminal domain"/>
    <property type="match status" value="1"/>
</dbReference>
<evidence type="ECO:0000256" key="4">
    <source>
        <dbReference type="ARBA" id="ARBA00022835"/>
    </source>
</evidence>
<dbReference type="InterPro" id="IPR001247">
    <property type="entry name" value="ExoRNase_PH_dom1"/>
</dbReference>
<evidence type="ECO:0000256" key="3">
    <source>
        <dbReference type="ARBA" id="ARBA00022552"/>
    </source>
</evidence>
<dbReference type="Pfam" id="PF01138">
    <property type="entry name" value="RNase_PH"/>
    <property type="match status" value="1"/>
</dbReference>
<proteinExistence type="inferred from homology"/>
<keyword evidence="3" id="KW-0698">rRNA processing</keyword>
<comment type="subcellular location">
    <subcellularLocation>
        <location evidence="1">Nucleus</location>
    </subcellularLocation>
</comment>
<evidence type="ECO:0000313" key="8">
    <source>
        <dbReference type="Proteomes" id="UP000031575"/>
    </source>
</evidence>
<dbReference type="Proteomes" id="UP000031575">
    <property type="component" value="Unassembled WGS sequence"/>
</dbReference>
<dbReference type="GO" id="GO:0005730">
    <property type="term" value="C:nucleolus"/>
    <property type="evidence" value="ECO:0007669"/>
    <property type="project" value="TreeGrafter"/>
</dbReference>
<comment type="caution">
    <text evidence="7">The sequence shown here is derived from an EMBL/GenBank/DDBJ whole genome shotgun (WGS) entry which is preliminary data.</text>
</comment>
<dbReference type="VEuPathDB" id="FungiDB:SPBR_07546"/>
<comment type="similarity">
    <text evidence="2">Belongs to the RNase PH family.</text>
</comment>
<dbReference type="GO" id="GO:0016075">
    <property type="term" value="P:rRNA catabolic process"/>
    <property type="evidence" value="ECO:0007669"/>
    <property type="project" value="TreeGrafter"/>
</dbReference>
<protein>
    <submittedName>
        <fullName evidence="7">Exosome complex component RRP46</fullName>
    </submittedName>
</protein>
<dbReference type="PANTHER" id="PTHR11953:SF1">
    <property type="entry name" value="EXOSOME COMPLEX COMPONENT RRP46"/>
    <property type="match status" value="1"/>
</dbReference>
<dbReference type="HOGENOM" id="CLU_063514_2_2_1"/>
<dbReference type="InterPro" id="IPR020568">
    <property type="entry name" value="Ribosomal_Su5_D2-typ_SF"/>
</dbReference>
<gene>
    <name evidence="7" type="ORF">SPBR_07546</name>
</gene>
<dbReference type="GO" id="GO:0000177">
    <property type="term" value="C:cytoplasmic exosome (RNase complex)"/>
    <property type="evidence" value="ECO:0007669"/>
    <property type="project" value="TreeGrafter"/>
</dbReference>
<evidence type="ECO:0000259" key="6">
    <source>
        <dbReference type="Pfam" id="PF01138"/>
    </source>
</evidence>
<dbReference type="GO" id="GO:0003723">
    <property type="term" value="F:RNA binding"/>
    <property type="evidence" value="ECO:0007669"/>
    <property type="project" value="TreeGrafter"/>
</dbReference>